<feature type="chain" id="PRO_5046518974" evidence="1">
    <location>
        <begin position="32"/>
        <end position="286"/>
    </location>
</feature>
<dbReference type="EMBL" id="JBHTMC010000034">
    <property type="protein sequence ID" value="MFD1265508.1"/>
    <property type="molecule type" value="Genomic_DNA"/>
</dbReference>
<name>A0ABW3WI03_9RHOO</name>
<dbReference type="RefSeq" id="WP_002936099.1">
    <property type="nucleotide sequence ID" value="NZ_JARQZE010000006.1"/>
</dbReference>
<evidence type="ECO:0000313" key="3">
    <source>
        <dbReference type="EMBL" id="MFD1265508.1"/>
    </source>
</evidence>
<evidence type="ECO:0000256" key="1">
    <source>
        <dbReference type="SAM" id="SignalP"/>
    </source>
</evidence>
<evidence type="ECO:0000259" key="2">
    <source>
        <dbReference type="Pfam" id="PF07589"/>
    </source>
</evidence>
<dbReference type="InterPro" id="IPR013424">
    <property type="entry name" value="Ice-binding_C"/>
</dbReference>
<dbReference type="NCBIfam" id="NF038125">
    <property type="entry name" value="PEP_CTERM_THxN"/>
    <property type="match status" value="1"/>
</dbReference>
<evidence type="ECO:0000313" key="4">
    <source>
        <dbReference type="Proteomes" id="UP001597158"/>
    </source>
</evidence>
<comment type="caution">
    <text evidence="3">The sequence shown here is derived from an EMBL/GenBank/DDBJ whole genome shotgun (WGS) entry which is preliminary data.</text>
</comment>
<feature type="domain" description="Ice-binding protein C-terminal" evidence="2">
    <location>
        <begin position="261"/>
        <end position="284"/>
    </location>
</feature>
<organism evidence="3 4">
    <name type="scientific">Thauera mechernichensis</name>
    <dbReference type="NCBI Taxonomy" id="82788"/>
    <lineage>
        <taxon>Bacteria</taxon>
        <taxon>Pseudomonadati</taxon>
        <taxon>Pseudomonadota</taxon>
        <taxon>Betaproteobacteria</taxon>
        <taxon>Rhodocyclales</taxon>
        <taxon>Zoogloeaceae</taxon>
        <taxon>Thauera</taxon>
    </lineage>
</organism>
<feature type="signal peptide" evidence="1">
    <location>
        <begin position="1"/>
        <end position="31"/>
    </location>
</feature>
<gene>
    <name evidence="3" type="ORF">ACFQ4M_18190</name>
</gene>
<keyword evidence="1" id="KW-0732">Signal</keyword>
<proteinExistence type="predicted"/>
<dbReference type="Pfam" id="PF07589">
    <property type="entry name" value="PEP-CTERM"/>
    <property type="match status" value="1"/>
</dbReference>
<keyword evidence="4" id="KW-1185">Reference proteome</keyword>
<accession>A0ABW3WI03</accession>
<dbReference type="Proteomes" id="UP001597158">
    <property type="component" value="Unassembled WGS sequence"/>
</dbReference>
<protein>
    <submittedName>
        <fullName evidence="3">THxN family PEP-CTERM protein</fullName>
    </submittedName>
</protein>
<sequence>MGTRKTTKPHLIALAIAGFSVGMMSAPLAEAAIVTQWEVTVDAKFDASSIVWRFGDAGTTVTDHQLRWGDPSPSTGPQSGVDITNSPAVTSVDTNGAAVGNIFLSHLNNPIVAGSPRPERFAIASTLTLTPLVPAGPGLPSVTQTFNVYFEETPNGANPCADGGANGVGVNLNGCGDIFVLDRDALNFMFTYDTGDGIDQQYFISFFELTSGLNPLPQTACDYVFNAQSLPTGSPCLGFVTPEDATTRVQFAAMITTAPVQIPEPGSLALAGLSLSLLGLLRRRWV</sequence>
<reference evidence="4" key="1">
    <citation type="journal article" date="2019" name="Int. J. Syst. Evol. Microbiol.">
        <title>The Global Catalogue of Microorganisms (GCM) 10K type strain sequencing project: providing services to taxonomists for standard genome sequencing and annotation.</title>
        <authorList>
            <consortium name="The Broad Institute Genomics Platform"/>
            <consortium name="The Broad Institute Genome Sequencing Center for Infectious Disease"/>
            <person name="Wu L."/>
            <person name="Ma J."/>
        </authorList>
    </citation>
    <scope>NUCLEOTIDE SEQUENCE [LARGE SCALE GENOMIC DNA]</scope>
    <source>
        <strain evidence="4">CCUG 48884</strain>
    </source>
</reference>